<feature type="compositionally biased region" description="Polar residues" evidence="4">
    <location>
        <begin position="157"/>
        <end position="167"/>
    </location>
</feature>
<name>A0AAD5IZQ1_ACENE</name>
<evidence type="ECO:0000256" key="3">
    <source>
        <dbReference type="SAM" id="Coils"/>
    </source>
</evidence>
<keyword evidence="2" id="KW-0341">Growth regulation</keyword>
<dbReference type="AlphaFoldDB" id="A0AAD5IZQ1"/>
<keyword evidence="6" id="KW-1185">Reference proteome</keyword>
<reference evidence="5" key="1">
    <citation type="journal article" date="2022" name="Plant J.">
        <title>Strategies of tolerance reflected in two North American maple genomes.</title>
        <authorList>
            <person name="McEvoy S.L."/>
            <person name="Sezen U.U."/>
            <person name="Trouern-Trend A."/>
            <person name="McMahon S.M."/>
            <person name="Schaberg P.G."/>
            <person name="Yang J."/>
            <person name="Wegrzyn J.L."/>
            <person name="Swenson N.G."/>
        </authorList>
    </citation>
    <scope>NUCLEOTIDE SEQUENCE</scope>
    <source>
        <strain evidence="5">91603</strain>
    </source>
</reference>
<keyword evidence="1" id="KW-0813">Transport</keyword>
<evidence type="ECO:0000256" key="2">
    <source>
        <dbReference type="ARBA" id="ARBA00022604"/>
    </source>
</evidence>
<comment type="caution">
    <text evidence="5">The sequence shown here is derived from an EMBL/GenBank/DDBJ whole genome shotgun (WGS) entry which is preliminary data.</text>
</comment>
<feature type="compositionally biased region" description="Basic residues" evidence="4">
    <location>
        <begin position="26"/>
        <end position="35"/>
    </location>
</feature>
<gene>
    <name evidence="5" type="ORF">LWI28_009940</name>
</gene>
<sequence length="370" mass="40925">MVGRAAGGGPTTNGDGQLPKSGGSSQRRKRGRPRKLVIITPKAPEDGREHKETAGAADEIVVKDRISNEAEIHGLKGVESTVVGDASGERIGEVPKTDCLSKEVDKVVAVASNNLEDDDRPLSSWIGGGTHSSNGEELRLSSTNTVNGLNEERKSQNDTVMESSTIGTQGGSAPVKNQMLPFVKKSLIWKTIESMEVFQIVPQKPHFHPLSETKEEYREGSAIGIMVTFAGLFEKINMLKCDDSMDIFASTLDSLLDLEKHGFDVTLLWKRVDELQSIRKKQGQLMDDLKDAERGIKQHTDDRTKLDEEMEAIKKKMVELQEQLESSKLRKEKKTVEINKLRSRTSSINGRIRSTRLDFEKLAAAAWKSS</sequence>
<evidence type="ECO:0000313" key="6">
    <source>
        <dbReference type="Proteomes" id="UP001064489"/>
    </source>
</evidence>
<feature type="compositionally biased region" description="Gly residues" evidence="4">
    <location>
        <begin position="1"/>
        <end position="11"/>
    </location>
</feature>
<feature type="region of interest" description="Disordered" evidence="4">
    <location>
        <begin position="149"/>
        <end position="172"/>
    </location>
</feature>
<feature type="compositionally biased region" description="Basic and acidic residues" evidence="4">
    <location>
        <begin position="43"/>
        <end position="53"/>
    </location>
</feature>
<accession>A0AAD5IZQ1</accession>
<protein>
    <submittedName>
        <fullName evidence="5">Uncharacterized protein</fullName>
    </submittedName>
</protein>
<dbReference type="Pfam" id="PF05266">
    <property type="entry name" value="DUF724"/>
    <property type="match status" value="1"/>
</dbReference>
<proteinExistence type="predicted"/>
<evidence type="ECO:0000256" key="4">
    <source>
        <dbReference type="SAM" id="MobiDB-lite"/>
    </source>
</evidence>
<organism evidence="5 6">
    <name type="scientific">Acer negundo</name>
    <name type="common">Box elder</name>
    <dbReference type="NCBI Taxonomy" id="4023"/>
    <lineage>
        <taxon>Eukaryota</taxon>
        <taxon>Viridiplantae</taxon>
        <taxon>Streptophyta</taxon>
        <taxon>Embryophyta</taxon>
        <taxon>Tracheophyta</taxon>
        <taxon>Spermatophyta</taxon>
        <taxon>Magnoliopsida</taxon>
        <taxon>eudicotyledons</taxon>
        <taxon>Gunneridae</taxon>
        <taxon>Pentapetalae</taxon>
        <taxon>rosids</taxon>
        <taxon>malvids</taxon>
        <taxon>Sapindales</taxon>
        <taxon>Sapindaceae</taxon>
        <taxon>Hippocastanoideae</taxon>
        <taxon>Acereae</taxon>
        <taxon>Acer</taxon>
    </lineage>
</organism>
<feature type="region of interest" description="Disordered" evidence="4">
    <location>
        <begin position="1"/>
        <end position="56"/>
    </location>
</feature>
<feature type="coiled-coil region" evidence="3">
    <location>
        <begin position="289"/>
        <end position="344"/>
    </location>
</feature>
<evidence type="ECO:0000313" key="5">
    <source>
        <dbReference type="EMBL" id="KAI9180977.1"/>
    </source>
</evidence>
<dbReference type="Proteomes" id="UP001064489">
    <property type="component" value="Chromosome 4"/>
</dbReference>
<evidence type="ECO:0000256" key="1">
    <source>
        <dbReference type="ARBA" id="ARBA00022448"/>
    </source>
</evidence>
<keyword evidence="3" id="KW-0175">Coiled coil</keyword>
<dbReference type="InterPro" id="IPR007930">
    <property type="entry name" value="DUF724"/>
</dbReference>
<dbReference type="EMBL" id="JAJSOW010000101">
    <property type="protein sequence ID" value="KAI9180977.1"/>
    <property type="molecule type" value="Genomic_DNA"/>
</dbReference>
<reference evidence="5" key="2">
    <citation type="submission" date="2023-02" db="EMBL/GenBank/DDBJ databases">
        <authorList>
            <person name="Swenson N.G."/>
            <person name="Wegrzyn J.L."/>
            <person name="Mcevoy S.L."/>
        </authorList>
    </citation>
    <scope>NUCLEOTIDE SEQUENCE</scope>
    <source>
        <strain evidence="5">91603</strain>
        <tissue evidence="5">Leaf</tissue>
    </source>
</reference>